<keyword evidence="4" id="KW-0443">Lipid metabolism</keyword>
<dbReference type="InterPro" id="IPR016181">
    <property type="entry name" value="Acyl_CoA_acyltransferase"/>
</dbReference>
<dbReference type="Proteomes" id="UP000317303">
    <property type="component" value="Unassembled WGS sequence"/>
</dbReference>
<dbReference type="EMBL" id="VLJV01000001">
    <property type="protein sequence ID" value="TWH22019.1"/>
    <property type="molecule type" value="Genomic_DNA"/>
</dbReference>
<dbReference type="PANTHER" id="PTHR37323">
    <property type="entry name" value="GCN5-RELATED N-ACETYLTRANSFERASE"/>
    <property type="match status" value="1"/>
</dbReference>
<protein>
    <submittedName>
        <fullName evidence="7">Putative hemolysin</fullName>
    </submittedName>
</protein>
<dbReference type="PANTHER" id="PTHR37323:SF1">
    <property type="entry name" value="L-ORNITHINE N(ALPHA)-ACYLTRANSFERASE"/>
    <property type="match status" value="1"/>
</dbReference>
<sequence>MPVLSTAATRTYTARIADTRDEIHAAQRLRTAVFRDELGADLTHHADTPNVPKPQHNVPTTQHATPNPQHGPLEAQHGPPEAQHGTPEAQHGTPAAPLDTSPLDTSPLDGAPLDTDRFDDVCDHLVVTHEPSGAVVGTYRILPPHRSDVAYSAGEFDLANLAPLAGDLVEAGRSCVDPAHRNGSVITLMWSALARYTLLSGHRYLGGCASVRLADGGHAAATAWHLASTRHASPAEYRVRPHRPWLPIGRVEHPRYTDLPPLLRGYLRLSAWVCGPPAHDPAFDVADFYVLLPLDRVDERYLRYLLGDDR</sequence>
<dbReference type="SUPFAM" id="SSF55729">
    <property type="entry name" value="Acyl-CoA N-acyltransferases (Nat)"/>
    <property type="match status" value="1"/>
</dbReference>
<dbReference type="AlphaFoldDB" id="A0A660CK62"/>
<dbReference type="Pfam" id="PF13444">
    <property type="entry name" value="Acetyltransf_5"/>
    <property type="match status" value="1"/>
</dbReference>
<name>A0A660CK62_9PSEU</name>
<dbReference type="RefSeq" id="WP_051757334.1">
    <property type="nucleotide sequence ID" value="NZ_JOIJ01000001.1"/>
</dbReference>
<evidence type="ECO:0000313" key="8">
    <source>
        <dbReference type="Proteomes" id="UP000317303"/>
    </source>
</evidence>
<keyword evidence="3" id="KW-0808">Transferase</keyword>
<evidence type="ECO:0000256" key="4">
    <source>
        <dbReference type="ARBA" id="ARBA00023098"/>
    </source>
</evidence>
<comment type="pathway">
    <text evidence="1">Lipid metabolism.</text>
</comment>
<feature type="compositionally biased region" description="Polar residues" evidence="6">
    <location>
        <begin position="57"/>
        <end position="68"/>
    </location>
</feature>
<dbReference type="Gene3D" id="3.40.630.30">
    <property type="match status" value="1"/>
</dbReference>
<keyword evidence="2" id="KW-0444">Lipid biosynthesis</keyword>
<evidence type="ECO:0000256" key="5">
    <source>
        <dbReference type="ARBA" id="ARBA00023315"/>
    </source>
</evidence>
<evidence type="ECO:0000256" key="2">
    <source>
        <dbReference type="ARBA" id="ARBA00022516"/>
    </source>
</evidence>
<evidence type="ECO:0000256" key="3">
    <source>
        <dbReference type="ARBA" id="ARBA00022679"/>
    </source>
</evidence>
<evidence type="ECO:0000313" key="7">
    <source>
        <dbReference type="EMBL" id="TWH22019.1"/>
    </source>
</evidence>
<comment type="caution">
    <text evidence="7">The sequence shown here is derived from an EMBL/GenBank/DDBJ whole genome shotgun (WGS) entry which is preliminary data.</text>
</comment>
<gene>
    <name evidence="7" type="ORF">JD82_03892</name>
</gene>
<dbReference type="OrthoDB" id="9787072at2"/>
<feature type="region of interest" description="Disordered" evidence="6">
    <location>
        <begin position="43"/>
        <end position="109"/>
    </location>
</feature>
<reference evidence="7 8" key="1">
    <citation type="submission" date="2019-07" db="EMBL/GenBank/DDBJ databases">
        <title>R&amp;d 2014.</title>
        <authorList>
            <person name="Klenk H.-P."/>
        </authorList>
    </citation>
    <scope>NUCLEOTIDE SEQUENCE [LARGE SCALE GENOMIC DNA]</scope>
    <source>
        <strain evidence="7 8">DSM 43194</strain>
    </source>
</reference>
<dbReference type="InterPro" id="IPR052351">
    <property type="entry name" value="Ornithine_N-alpha-AT"/>
</dbReference>
<keyword evidence="5" id="KW-0012">Acyltransferase</keyword>
<evidence type="ECO:0000256" key="6">
    <source>
        <dbReference type="SAM" id="MobiDB-lite"/>
    </source>
</evidence>
<dbReference type="GO" id="GO:0016746">
    <property type="term" value="F:acyltransferase activity"/>
    <property type="evidence" value="ECO:0007669"/>
    <property type="project" value="UniProtKB-KW"/>
</dbReference>
<evidence type="ECO:0000256" key="1">
    <source>
        <dbReference type="ARBA" id="ARBA00005189"/>
    </source>
</evidence>
<accession>A0A660CK62</accession>
<keyword evidence="8" id="KW-1185">Reference proteome</keyword>
<dbReference type="GO" id="GO:0006629">
    <property type="term" value="P:lipid metabolic process"/>
    <property type="evidence" value="ECO:0007669"/>
    <property type="project" value="UniProtKB-KW"/>
</dbReference>
<proteinExistence type="predicted"/>
<organism evidence="7 8">
    <name type="scientific">Prauserella rugosa</name>
    <dbReference type="NCBI Taxonomy" id="43354"/>
    <lineage>
        <taxon>Bacteria</taxon>
        <taxon>Bacillati</taxon>
        <taxon>Actinomycetota</taxon>
        <taxon>Actinomycetes</taxon>
        <taxon>Pseudonocardiales</taxon>
        <taxon>Pseudonocardiaceae</taxon>
        <taxon>Prauserella</taxon>
    </lineage>
</organism>